<proteinExistence type="inferred from homology"/>
<dbReference type="PANTHER" id="PTHR12209">
    <property type="entry name" value="NON-SPECIFIC SERINE/THREONINE PROTEIN KINASE"/>
    <property type="match status" value="1"/>
</dbReference>
<evidence type="ECO:0000256" key="5">
    <source>
        <dbReference type="ARBA" id="ARBA00022694"/>
    </source>
</evidence>
<dbReference type="PROSITE" id="PS50011">
    <property type="entry name" value="PROTEIN_KINASE_DOM"/>
    <property type="match status" value="1"/>
</dbReference>
<keyword evidence="8" id="KW-0067">ATP-binding</keyword>
<dbReference type="EC" id="2.7.11.1" evidence="2"/>
<evidence type="ECO:0000256" key="11">
    <source>
        <dbReference type="SAM" id="MobiDB-lite"/>
    </source>
</evidence>
<comment type="catalytic activity">
    <reaction evidence="9">
        <text>L-threonyl-[protein] + ATP = O-phospho-L-threonyl-[protein] + ADP + H(+)</text>
        <dbReference type="Rhea" id="RHEA:46608"/>
        <dbReference type="Rhea" id="RHEA-COMP:11060"/>
        <dbReference type="Rhea" id="RHEA-COMP:11605"/>
        <dbReference type="ChEBI" id="CHEBI:15378"/>
        <dbReference type="ChEBI" id="CHEBI:30013"/>
        <dbReference type="ChEBI" id="CHEBI:30616"/>
        <dbReference type="ChEBI" id="CHEBI:61977"/>
        <dbReference type="ChEBI" id="CHEBI:456216"/>
        <dbReference type="EC" id="2.7.11.1"/>
    </reaction>
</comment>
<comment type="caution">
    <text evidence="13">The sequence shown here is derived from an EMBL/GenBank/DDBJ whole genome shotgun (WGS) entry which is preliminary data.</text>
</comment>
<dbReference type="GO" id="GO:0005524">
    <property type="term" value="F:ATP binding"/>
    <property type="evidence" value="ECO:0007669"/>
    <property type="project" value="UniProtKB-KW"/>
</dbReference>
<evidence type="ECO:0000256" key="9">
    <source>
        <dbReference type="ARBA" id="ARBA00047899"/>
    </source>
</evidence>
<evidence type="ECO:0000256" key="6">
    <source>
        <dbReference type="ARBA" id="ARBA00022741"/>
    </source>
</evidence>
<reference evidence="13" key="1">
    <citation type="submission" date="2013-08" db="EMBL/GenBank/DDBJ databases">
        <authorList>
            <person name="Mendez C."/>
            <person name="Richter M."/>
            <person name="Ferrer M."/>
            <person name="Sanchez J."/>
        </authorList>
    </citation>
    <scope>NUCLEOTIDE SEQUENCE</scope>
</reference>
<dbReference type="InterPro" id="IPR011009">
    <property type="entry name" value="Kinase-like_dom_sf"/>
</dbReference>
<organism evidence="13">
    <name type="scientific">mine drainage metagenome</name>
    <dbReference type="NCBI Taxonomy" id="410659"/>
    <lineage>
        <taxon>unclassified sequences</taxon>
        <taxon>metagenomes</taxon>
        <taxon>ecological metagenomes</taxon>
    </lineage>
</organism>
<comment type="catalytic activity">
    <reaction evidence="10">
        <text>L-seryl-[protein] + ATP = O-phospho-L-seryl-[protein] + ADP + H(+)</text>
        <dbReference type="Rhea" id="RHEA:17989"/>
        <dbReference type="Rhea" id="RHEA-COMP:9863"/>
        <dbReference type="Rhea" id="RHEA-COMP:11604"/>
        <dbReference type="ChEBI" id="CHEBI:15378"/>
        <dbReference type="ChEBI" id="CHEBI:29999"/>
        <dbReference type="ChEBI" id="CHEBI:30616"/>
        <dbReference type="ChEBI" id="CHEBI:83421"/>
        <dbReference type="ChEBI" id="CHEBI:456216"/>
        <dbReference type="EC" id="2.7.11.1"/>
    </reaction>
</comment>
<dbReference type="FunFam" id="3.30.200.20:FF:000201">
    <property type="entry name" value="TP53-regulating kinase isoform X1"/>
    <property type="match status" value="1"/>
</dbReference>
<keyword evidence="7 13" id="KW-0418">Kinase</keyword>
<accession>T1BB58</accession>
<dbReference type="GO" id="GO:0000408">
    <property type="term" value="C:EKC/KEOPS complex"/>
    <property type="evidence" value="ECO:0007669"/>
    <property type="project" value="UniProtKB-ARBA"/>
</dbReference>
<keyword evidence="3" id="KW-0723">Serine/threonine-protein kinase</keyword>
<evidence type="ECO:0000256" key="2">
    <source>
        <dbReference type="ARBA" id="ARBA00012513"/>
    </source>
</evidence>
<dbReference type="InterPro" id="IPR000719">
    <property type="entry name" value="Prot_kinase_dom"/>
</dbReference>
<keyword evidence="5" id="KW-0819">tRNA processing</keyword>
<dbReference type="NCBIfam" id="TIGR03724">
    <property type="entry name" value="arch_bud32"/>
    <property type="match status" value="1"/>
</dbReference>
<comment type="similarity">
    <text evidence="1">Belongs to the protein kinase superfamily. BUD32 family.</text>
</comment>
<evidence type="ECO:0000259" key="12">
    <source>
        <dbReference type="PROSITE" id="PS50011"/>
    </source>
</evidence>
<name>T1BB58_9ZZZZ</name>
<keyword evidence="4" id="KW-0808">Transferase</keyword>
<reference evidence="13" key="2">
    <citation type="journal article" date="2014" name="ISME J.">
        <title>Microbial stratification in low pH oxic and suboxic macroscopic growths along an acid mine drainage.</title>
        <authorList>
            <person name="Mendez-Garcia C."/>
            <person name="Mesa V."/>
            <person name="Sprenger R.R."/>
            <person name="Richter M."/>
            <person name="Diez M.S."/>
            <person name="Solano J."/>
            <person name="Bargiela R."/>
            <person name="Golyshina O.V."/>
            <person name="Manteca A."/>
            <person name="Ramos J.L."/>
            <person name="Gallego J.R."/>
            <person name="Llorente I."/>
            <person name="Martins Dos Santos V.A."/>
            <person name="Jensen O.N."/>
            <person name="Pelaez A.I."/>
            <person name="Sanchez J."/>
            <person name="Ferrer M."/>
        </authorList>
    </citation>
    <scope>NUCLEOTIDE SEQUENCE</scope>
</reference>
<feature type="compositionally biased region" description="Pro residues" evidence="11">
    <location>
        <begin position="1"/>
        <end position="10"/>
    </location>
</feature>
<feature type="domain" description="Protein kinase" evidence="12">
    <location>
        <begin position="5"/>
        <end position="245"/>
    </location>
</feature>
<dbReference type="GO" id="GO:0004674">
    <property type="term" value="F:protein serine/threonine kinase activity"/>
    <property type="evidence" value="ECO:0007669"/>
    <property type="project" value="UniProtKB-KW"/>
</dbReference>
<evidence type="ECO:0000256" key="1">
    <source>
        <dbReference type="ARBA" id="ARBA00010630"/>
    </source>
</evidence>
<evidence type="ECO:0000256" key="4">
    <source>
        <dbReference type="ARBA" id="ARBA00022679"/>
    </source>
</evidence>
<protein>
    <recommendedName>
        <fullName evidence="2">non-specific serine/threonine protein kinase</fullName>
        <ecNumber evidence="2">2.7.11.1</ecNumber>
    </recommendedName>
</protein>
<dbReference type="PANTHER" id="PTHR12209:SF0">
    <property type="entry name" value="EKC_KEOPS COMPLEX SUBUNIT TP53RK"/>
    <property type="match status" value="1"/>
</dbReference>
<keyword evidence="6" id="KW-0547">Nucleotide-binding</keyword>
<dbReference type="SUPFAM" id="SSF56112">
    <property type="entry name" value="Protein kinase-like (PK-like)"/>
    <property type="match status" value="1"/>
</dbReference>
<dbReference type="InterPro" id="IPR022495">
    <property type="entry name" value="Bud32"/>
</dbReference>
<sequence>MGLAFRPPPIAGRGRRTNGEADVGKPETDDSSPAAGRVVHRGAEATLRAVDWWGFPAIVKDREAKGYRPKALDERLRRERTRTEARLLLDARRAGVRTPIVYDVDVLHHRLVLEELPGPTLKSILEDPNLSLTLVHGAVRSLGMVLGKLHAGGISHGDLTSSNVLYPDGPEALPALLDLSMGTRNPGIEELGIDLHLVEEDLRALSPESEALIRAFHEGYAIGNPNGQTAVRTRAKEIRGRVRYA</sequence>
<dbReference type="AlphaFoldDB" id="T1BB58"/>
<evidence type="ECO:0000256" key="10">
    <source>
        <dbReference type="ARBA" id="ARBA00048679"/>
    </source>
</evidence>
<feature type="region of interest" description="Disordered" evidence="11">
    <location>
        <begin position="1"/>
        <end position="37"/>
    </location>
</feature>
<dbReference type="Gene3D" id="3.30.200.20">
    <property type="entry name" value="Phosphorylase Kinase, domain 1"/>
    <property type="match status" value="1"/>
</dbReference>
<evidence type="ECO:0000313" key="13">
    <source>
        <dbReference type="EMBL" id="EQD50249.1"/>
    </source>
</evidence>
<dbReference type="GO" id="GO:0008033">
    <property type="term" value="P:tRNA processing"/>
    <property type="evidence" value="ECO:0007669"/>
    <property type="project" value="UniProtKB-KW"/>
</dbReference>
<dbReference type="GO" id="GO:0005829">
    <property type="term" value="C:cytosol"/>
    <property type="evidence" value="ECO:0007669"/>
    <property type="project" value="TreeGrafter"/>
</dbReference>
<feature type="compositionally biased region" description="Basic and acidic residues" evidence="11">
    <location>
        <begin position="17"/>
        <end position="28"/>
    </location>
</feature>
<evidence type="ECO:0000256" key="8">
    <source>
        <dbReference type="ARBA" id="ARBA00022840"/>
    </source>
</evidence>
<gene>
    <name evidence="13" type="ORF">B1B_11302</name>
</gene>
<evidence type="ECO:0000256" key="3">
    <source>
        <dbReference type="ARBA" id="ARBA00022527"/>
    </source>
</evidence>
<evidence type="ECO:0000256" key="7">
    <source>
        <dbReference type="ARBA" id="ARBA00022777"/>
    </source>
</evidence>
<dbReference type="Gene3D" id="1.10.510.10">
    <property type="entry name" value="Transferase(Phosphotransferase) domain 1"/>
    <property type="match status" value="1"/>
</dbReference>
<dbReference type="EMBL" id="AUZY01007330">
    <property type="protein sequence ID" value="EQD50249.1"/>
    <property type="molecule type" value="Genomic_DNA"/>
</dbReference>